<protein>
    <recommendedName>
        <fullName evidence="4">Transmembrane protein</fullName>
    </recommendedName>
</protein>
<keyword evidence="3" id="KW-1185">Reference proteome</keyword>
<dbReference type="RefSeq" id="WP_038546806.1">
    <property type="nucleotide sequence ID" value="NZ_HG938353.1"/>
</dbReference>
<feature type="transmembrane region" description="Helical" evidence="1">
    <location>
        <begin position="76"/>
        <end position="97"/>
    </location>
</feature>
<name>A0A068SW19_NEOGA</name>
<sequence>MLAALPLMIIPFILYNLAMLGILGGGGVASLGTVISSLQMLSGAVWTMTLGDVIIVVSLVFLFVEILKASRNGRGSLINHMLSMLVFIAYLVEFLLVRDAATQIFFILMTITFVDVIGGFAVAIRSAGRDVSIGL</sequence>
<dbReference type="KEGG" id="ngg:RG540_CH38000"/>
<accession>A0A068SW19</accession>
<dbReference type="Proteomes" id="UP000028181">
    <property type="component" value="Chromosome I"/>
</dbReference>
<keyword evidence="1" id="KW-0472">Membrane</keyword>
<dbReference type="AlphaFoldDB" id="A0A068SW19"/>
<dbReference type="EMBL" id="HG938353">
    <property type="protein sequence ID" value="CDN49956.1"/>
    <property type="molecule type" value="Genomic_DNA"/>
</dbReference>
<dbReference type="HOGENOM" id="CLU_117627_1_0_5"/>
<evidence type="ECO:0000313" key="2">
    <source>
        <dbReference type="EMBL" id="CDN49956.1"/>
    </source>
</evidence>
<dbReference type="PATRIC" id="fig|1028800.3.peg.3855"/>
<organism evidence="2 3">
    <name type="scientific">Neorhizobium galegae bv. orientalis str. HAMBI 540</name>
    <dbReference type="NCBI Taxonomy" id="1028800"/>
    <lineage>
        <taxon>Bacteria</taxon>
        <taxon>Pseudomonadati</taxon>
        <taxon>Pseudomonadota</taxon>
        <taxon>Alphaproteobacteria</taxon>
        <taxon>Hyphomicrobiales</taxon>
        <taxon>Rhizobiaceae</taxon>
        <taxon>Rhizobium/Agrobacterium group</taxon>
        <taxon>Neorhizobium</taxon>
    </lineage>
</organism>
<evidence type="ECO:0000313" key="3">
    <source>
        <dbReference type="Proteomes" id="UP000028181"/>
    </source>
</evidence>
<keyword evidence="1" id="KW-0812">Transmembrane</keyword>
<dbReference type="eggNOG" id="ENOG5032V68">
    <property type="taxonomic scope" value="Bacteria"/>
</dbReference>
<feature type="transmembrane region" description="Helical" evidence="1">
    <location>
        <begin position="44"/>
        <end position="64"/>
    </location>
</feature>
<reference evidence="2 3" key="1">
    <citation type="journal article" date="2014" name="BMC Genomics">
        <title>Genome sequencing of two Neorhizobium galegae strains reveals a noeT gene responsible for the unusual acetylation of the nodulation factors.</title>
        <authorList>
            <person name="Osterman J."/>
            <person name="Marsh J."/>
            <person name="Laine P.K."/>
            <person name="Zeng Z."/>
            <person name="Alatalo E."/>
            <person name="Sullivan J.T."/>
            <person name="Young J.P."/>
            <person name="Thomas-Oates J."/>
            <person name="Paulin L."/>
            <person name="Lindstrom K."/>
        </authorList>
    </citation>
    <scope>NUCLEOTIDE SEQUENCE [LARGE SCALE GENOMIC DNA]</scope>
    <source>
        <strain evidence="2 3">HAMBI 540</strain>
    </source>
</reference>
<feature type="transmembrane region" description="Helical" evidence="1">
    <location>
        <begin position="103"/>
        <end position="124"/>
    </location>
</feature>
<dbReference type="OrthoDB" id="9811032at2"/>
<feature type="transmembrane region" description="Helical" evidence="1">
    <location>
        <begin position="12"/>
        <end position="38"/>
    </location>
</feature>
<evidence type="ECO:0008006" key="4">
    <source>
        <dbReference type="Google" id="ProtNLM"/>
    </source>
</evidence>
<gene>
    <name evidence="2" type="ORF">RG540_CH38000</name>
</gene>
<proteinExistence type="predicted"/>
<dbReference type="GeneID" id="24256299"/>
<evidence type="ECO:0000256" key="1">
    <source>
        <dbReference type="SAM" id="Phobius"/>
    </source>
</evidence>
<keyword evidence="1" id="KW-1133">Transmembrane helix</keyword>